<evidence type="ECO:0000256" key="6">
    <source>
        <dbReference type="ARBA" id="ARBA00022692"/>
    </source>
</evidence>
<keyword evidence="4" id="KW-1003">Cell membrane</keyword>
<evidence type="ECO:0000256" key="1">
    <source>
        <dbReference type="ARBA" id="ARBA00004383"/>
    </source>
</evidence>
<dbReference type="GO" id="GO:0015031">
    <property type="term" value="P:protein transport"/>
    <property type="evidence" value="ECO:0007669"/>
    <property type="project" value="UniProtKB-KW"/>
</dbReference>
<evidence type="ECO:0000259" key="11">
    <source>
        <dbReference type="PROSITE" id="PS52015"/>
    </source>
</evidence>
<dbReference type="GO" id="GO:0055085">
    <property type="term" value="P:transmembrane transport"/>
    <property type="evidence" value="ECO:0007669"/>
    <property type="project" value="InterPro"/>
</dbReference>
<name>A0A644XGM2_9ZZZZ</name>
<sequence>MQIMDAKKKNSKNLERYKTLFFEAGLVVSLFIVLAAFEWKSSPVVSFVPEDLPYQYIDTDTNITYKPKETPPPPTTSTEIKITNKEVLTDPDLFDPEWNKDPEIPVFRPIFVEPASGGDVDTGIIIVPPVMPEFPGGDAALGEYMQKNLHYPASDREIGLQGKVYVTFVIEKDGAVSQVRLQRGIGGQCDGEALRVVSNMPNWKPGKNSLGRPVRVKLTLPVNFKLVD</sequence>
<gene>
    <name evidence="12" type="ORF">SDC9_61617</name>
</gene>
<evidence type="ECO:0000256" key="10">
    <source>
        <dbReference type="SAM" id="Phobius"/>
    </source>
</evidence>
<evidence type="ECO:0000256" key="7">
    <source>
        <dbReference type="ARBA" id="ARBA00022927"/>
    </source>
</evidence>
<comment type="caution">
    <text evidence="12">The sequence shown here is derived from an EMBL/GenBank/DDBJ whole genome shotgun (WGS) entry which is preliminary data.</text>
</comment>
<evidence type="ECO:0000313" key="12">
    <source>
        <dbReference type="EMBL" id="MPM15249.1"/>
    </source>
</evidence>
<evidence type="ECO:0000256" key="3">
    <source>
        <dbReference type="ARBA" id="ARBA00022448"/>
    </source>
</evidence>
<keyword evidence="3" id="KW-0813">Transport</keyword>
<dbReference type="NCBIfam" id="TIGR01352">
    <property type="entry name" value="tonB_Cterm"/>
    <property type="match status" value="1"/>
</dbReference>
<keyword evidence="9 10" id="KW-0472">Membrane</keyword>
<dbReference type="GO" id="GO:0098797">
    <property type="term" value="C:plasma membrane protein complex"/>
    <property type="evidence" value="ECO:0007669"/>
    <property type="project" value="TreeGrafter"/>
</dbReference>
<keyword evidence="5" id="KW-0997">Cell inner membrane</keyword>
<organism evidence="12">
    <name type="scientific">bioreactor metagenome</name>
    <dbReference type="NCBI Taxonomy" id="1076179"/>
    <lineage>
        <taxon>unclassified sequences</taxon>
        <taxon>metagenomes</taxon>
        <taxon>ecological metagenomes</taxon>
    </lineage>
</organism>
<feature type="domain" description="TonB C-terminal" evidence="11">
    <location>
        <begin position="136"/>
        <end position="228"/>
    </location>
</feature>
<evidence type="ECO:0000256" key="4">
    <source>
        <dbReference type="ARBA" id="ARBA00022475"/>
    </source>
</evidence>
<protein>
    <recommendedName>
        <fullName evidence="11">TonB C-terminal domain-containing protein</fullName>
    </recommendedName>
</protein>
<dbReference type="Gene3D" id="3.30.1150.10">
    <property type="match status" value="1"/>
</dbReference>
<dbReference type="GO" id="GO:0031992">
    <property type="term" value="F:energy transducer activity"/>
    <property type="evidence" value="ECO:0007669"/>
    <property type="project" value="TreeGrafter"/>
</dbReference>
<dbReference type="PANTHER" id="PTHR33446:SF2">
    <property type="entry name" value="PROTEIN TONB"/>
    <property type="match status" value="1"/>
</dbReference>
<feature type="transmembrane region" description="Helical" evidence="10">
    <location>
        <begin position="20"/>
        <end position="39"/>
    </location>
</feature>
<accession>A0A644XGM2</accession>
<keyword evidence="8 10" id="KW-1133">Transmembrane helix</keyword>
<dbReference type="InterPro" id="IPR051045">
    <property type="entry name" value="TonB-dependent_transducer"/>
</dbReference>
<keyword evidence="6 10" id="KW-0812">Transmembrane</keyword>
<comment type="similarity">
    <text evidence="2">Belongs to the TonB family.</text>
</comment>
<evidence type="ECO:0000256" key="9">
    <source>
        <dbReference type="ARBA" id="ARBA00023136"/>
    </source>
</evidence>
<evidence type="ECO:0000256" key="5">
    <source>
        <dbReference type="ARBA" id="ARBA00022519"/>
    </source>
</evidence>
<dbReference type="PROSITE" id="PS52015">
    <property type="entry name" value="TONB_CTD"/>
    <property type="match status" value="1"/>
</dbReference>
<dbReference type="Pfam" id="PF03544">
    <property type="entry name" value="TonB_C"/>
    <property type="match status" value="1"/>
</dbReference>
<dbReference type="InterPro" id="IPR037682">
    <property type="entry name" value="TonB_C"/>
</dbReference>
<reference evidence="12" key="1">
    <citation type="submission" date="2019-08" db="EMBL/GenBank/DDBJ databases">
        <authorList>
            <person name="Kucharzyk K."/>
            <person name="Murdoch R.W."/>
            <person name="Higgins S."/>
            <person name="Loffler F."/>
        </authorList>
    </citation>
    <scope>NUCLEOTIDE SEQUENCE</scope>
</reference>
<dbReference type="SUPFAM" id="SSF74653">
    <property type="entry name" value="TolA/TonB C-terminal domain"/>
    <property type="match status" value="1"/>
</dbReference>
<comment type="subcellular location">
    <subcellularLocation>
        <location evidence="1">Cell inner membrane</location>
        <topology evidence="1">Single-pass membrane protein</topology>
        <orientation evidence="1">Periplasmic side</orientation>
    </subcellularLocation>
</comment>
<keyword evidence="7" id="KW-0653">Protein transport</keyword>
<proteinExistence type="inferred from homology"/>
<dbReference type="PANTHER" id="PTHR33446">
    <property type="entry name" value="PROTEIN TONB-RELATED"/>
    <property type="match status" value="1"/>
</dbReference>
<dbReference type="InterPro" id="IPR006260">
    <property type="entry name" value="TonB/TolA_C"/>
</dbReference>
<evidence type="ECO:0000256" key="8">
    <source>
        <dbReference type="ARBA" id="ARBA00022989"/>
    </source>
</evidence>
<dbReference type="AlphaFoldDB" id="A0A644XGM2"/>
<dbReference type="EMBL" id="VSSQ01002412">
    <property type="protein sequence ID" value="MPM15249.1"/>
    <property type="molecule type" value="Genomic_DNA"/>
</dbReference>
<evidence type="ECO:0000256" key="2">
    <source>
        <dbReference type="ARBA" id="ARBA00006555"/>
    </source>
</evidence>